<dbReference type="AlphaFoldDB" id="A0AAW1JXK2"/>
<evidence type="ECO:0000313" key="8">
    <source>
        <dbReference type="EMBL" id="KAK9709379.1"/>
    </source>
</evidence>
<comment type="caution">
    <text evidence="8">The sequence shown here is derived from an EMBL/GenBank/DDBJ whole genome shotgun (WGS) entry which is preliminary data.</text>
</comment>
<accession>A0AAW1JXK2</accession>
<dbReference type="Proteomes" id="UP001458880">
    <property type="component" value="Unassembled WGS sequence"/>
</dbReference>
<comment type="similarity">
    <text evidence="2 6">Belongs to the anoctamin family.</text>
</comment>
<reference evidence="8 9" key="1">
    <citation type="journal article" date="2024" name="BMC Genomics">
        <title>De novo assembly and annotation of Popillia japonica's genome with initial clues to its potential as an invasive pest.</title>
        <authorList>
            <person name="Cucini C."/>
            <person name="Boschi S."/>
            <person name="Funari R."/>
            <person name="Cardaioli E."/>
            <person name="Iannotti N."/>
            <person name="Marturano G."/>
            <person name="Paoli F."/>
            <person name="Bruttini M."/>
            <person name="Carapelli A."/>
            <person name="Frati F."/>
            <person name="Nardi F."/>
        </authorList>
    </citation>
    <scope>NUCLEOTIDE SEQUENCE [LARGE SCALE GENOMIC DNA]</scope>
    <source>
        <strain evidence="8">DMR45628</strain>
    </source>
</reference>
<proteinExistence type="inferred from homology"/>
<gene>
    <name evidence="8" type="ORF">QE152_g26627</name>
</gene>
<evidence type="ECO:0000256" key="2">
    <source>
        <dbReference type="ARBA" id="ARBA00009671"/>
    </source>
</evidence>
<organism evidence="8 9">
    <name type="scientific">Popillia japonica</name>
    <name type="common">Japanese beetle</name>
    <dbReference type="NCBI Taxonomy" id="7064"/>
    <lineage>
        <taxon>Eukaryota</taxon>
        <taxon>Metazoa</taxon>
        <taxon>Ecdysozoa</taxon>
        <taxon>Arthropoda</taxon>
        <taxon>Hexapoda</taxon>
        <taxon>Insecta</taxon>
        <taxon>Pterygota</taxon>
        <taxon>Neoptera</taxon>
        <taxon>Endopterygota</taxon>
        <taxon>Coleoptera</taxon>
        <taxon>Polyphaga</taxon>
        <taxon>Scarabaeiformia</taxon>
        <taxon>Scarabaeidae</taxon>
        <taxon>Rutelinae</taxon>
        <taxon>Popillia</taxon>
    </lineage>
</organism>
<keyword evidence="5 6" id="KW-0472">Membrane</keyword>
<dbReference type="PANTHER" id="PTHR12308:SF74">
    <property type="entry name" value="ANOCTAMIN"/>
    <property type="match status" value="1"/>
</dbReference>
<comment type="subcellular location">
    <subcellularLocation>
        <location evidence="1 6">Membrane</location>
        <topology evidence="1 6">Multi-pass membrane protein</topology>
    </subcellularLocation>
</comment>
<evidence type="ECO:0000256" key="1">
    <source>
        <dbReference type="ARBA" id="ARBA00004141"/>
    </source>
</evidence>
<evidence type="ECO:0000256" key="3">
    <source>
        <dbReference type="ARBA" id="ARBA00022692"/>
    </source>
</evidence>
<dbReference type="InterPro" id="IPR049452">
    <property type="entry name" value="Anoctamin_TM"/>
</dbReference>
<dbReference type="Pfam" id="PF04547">
    <property type="entry name" value="Anoctamin"/>
    <property type="match status" value="1"/>
</dbReference>
<feature type="domain" description="Anoctamin transmembrane" evidence="7">
    <location>
        <begin position="2"/>
        <end position="198"/>
    </location>
</feature>
<name>A0AAW1JXK2_POPJA</name>
<keyword evidence="9" id="KW-1185">Reference proteome</keyword>
<dbReference type="PANTHER" id="PTHR12308">
    <property type="entry name" value="ANOCTAMIN"/>
    <property type="match status" value="1"/>
</dbReference>
<dbReference type="InterPro" id="IPR007632">
    <property type="entry name" value="Anoctamin"/>
</dbReference>
<dbReference type="GO" id="GO:0005886">
    <property type="term" value="C:plasma membrane"/>
    <property type="evidence" value="ECO:0007669"/>
    <property type="project" value="TreeGrafter"/>
</dbReference>
<dbReference type="GO" id="GO:0005254">
    <property type="term" value="F:chloride channel activity"/>
    <property type="evidence" value="ECO:0007669"/>
    <property type="project" value="TreeGrafter"/>
</dbReference>
<dbReference type="EMBL" id="JASPKY010000310">
    <property type="protein sequence ID" value="KAK9709379.1"/>
    <property type="molecule type" value="Genomic_DNA"/>
</dbReference>
<evidence type="ECO:0000256" key="4">
    <source>
        <dbReference type="ARBA" id="ARBA00022989"/>
    </source>
</evidence>
<comment type="caution">
    <text evidence="6">Lacks conserved residue(s) required for the propagation of feature annotation.</text>
</comment>
<feature type="transmembrane region" description="Helical" evidence="6">
    <location>
        <begin position="101"/>
        <end position="124"/>
    </location>
</feature>
<keyword evidence="3 6" id="KW-0812">Transmembrane</keyword>
<evidence type="ECO:0000259" key="7">
    <source>
        <dbReference type="Pfam" id="PF04547"/>
    </source>
</evidence>
<evidence type="ECO:0000313" key="9">
    <source>
        <dbReference type="Proteomes" id="UP001458880"/>
    </source>
</evidence>
<keyword evidence="4 6" id="KW-1133">Transmembrane helix</keyword>
<evidence type="ECO:0000256" key="5">
    <source>
        <dbReference type="ARBA" id="ARBA00023136"/>
    </source>
</evidence>
<sequence>MLKSQCATMLIISQAVNNLQEVVLPFVTKFYMTKVAQLKTMFSFGRKKDDYDMKKTFVVGDHCNPFQYIPELQMDDPRIEAAIREGELEDYEGTYDDYLEMYIQFGYVVLFSSVYPIAAFWAILNNILEIRADAFKLCMVFQRPLGRRVKDIGAWQRAFEVVGAMSILTNCGVLCLSPQMRRAGPDVGRSGVRVALAKRNHESKQALKYERAQRNRRLLTRRFKSVHGLHGQ</sequence>
<protein>
    <recommendedName>
        <fullName evidence="6">Anoctamin</fullName>
    </recommendedName>
</protein>
<evidence type="ECO:0000256" key="6">
    <source>
        <dbReference type="RuleBase" id="RU280814"/>
    </source>
</evidence>